<dbReference type="AlphaFoldDB" id="A0A2N6PE15"/>
<protein>
    <submittedName>
        <fullName evidence="1">Hydantoin racemase</fullName>
    </submittedName>
</protein>
<accession>A0A2N6PE15</accession>
<dbReference type="EMBL" id="PNFZ01000012">
    <property type="protein sequence ID" value="PMB96933.1"/>
    <property type="molecule type" value="Genomic_DNA"/>
</dbReference>
<dbReference type="InterPro" id="IPR015942">
    <property type="entry name" value="Asp/Glu/hydantoin_racemase"/>
</dbReference>
<gene>
    <name evidence="1" type="ORF">CJ198_13725</name>
</gene>
<dbReference type="Gene3D" id="3.40.50.1860">
    <property type="match status" value="2"/>
</dbReference>
<evidence type="ECO:0000313" key="1">
    <source>
        <dbReference type="EMBL" id="PMB96933.1"/>
    </source>
</evidence>
<name>A0A2N6PE15_9MICO</name>
<evidence type="ECO:0000313" key="2">
    <source>
        <dbReference type="Proteomes" id="UP000235703"/>
    </source>
</evidence>
<proteinExistence type="predicted"/>
<dbReference type="OrthoDB" id="9791723at2"/>
<dbReference type="InterPro" id="IPR001920">
    <property type="entry name" value="Asp/Glu_race"/>
</dbReference>
<dbReference type="Pfam" id="PF01177">
    <property type="entry name" value="Asp_Glu_race"/>
    <property type="match status" value="1"/>
</dbReference>
<dbReference type="RefSeq" id="WP_102163177.1">
    <property type="nucleotide sequence ID" value="NZ_PNFZ01000012.1"/>
</dbReference>
<dbReference type="GO" id="GO:0047661">
    <property type="term" value="F:amino-acid racemase activity"/>
    <property type="evidence" value="ECO:0007669"/>
    <property type="project" value="InterPro"/>
</dbReference>
<reference evidence="1 2" key="1">
    <citation type="submission" date="2017-09" db="EMBL/GenBank/DDBJ databases">
        <title>Bacterial strain isolated from the female urinary microbiota.</title>
        <authorList>
            <person name="Thomas-White K."/>
            <person name="Kumar N."/>
            <person name="Forster S."/>
            <person name="Putonti C."/>
            <person name="Lawley T."/>
            <person name="Wolfe A.J."/>
        </authorList>
    </citation>
    <scope>NUCLEOTIDE SEQUENCE [LARGE SCALE GENOMIC DNA]</scope>
    <source>
        <strain evidence="1 2">UMB0680</strain>
    </source>
</reference>
<organism evidence="1 2">
    <name type="scientific">Brevibacterium luteolum</name>
    <dbReference type="NCBI Taxonomy" id="199591"/>
    <lineage>
        <taxon>Bacteria</taxon>
        <taxon>Bacillati</taxon>
        <taxon>Actinomycetota</taxon>
        <taxon>Actinomycetes</taxon>
        <taxon>Micrococcales</taxon>
        <taxon>Brevibacteriaceae</taxon>
        <taxon>Brevibacterium</taxon>
    </lineage>
</organism>
<keyword evidence="2" id="KW-1185">Reference proteome</keyword>
<dbReference type="Proteomes" id="UP000235703">
    <property type="component" value="Unassembled WGS sequence"/>
</dbReference>
<sequence length="213" mass="22720">MLGIIRVLTTEDESVLKEHGRLMKEESSVDSLTRCIPDQPFGIYDAVTEAQAAPKIVELARTLEADERIAAISISCAADPALEEVRQAVSLPVIGAGVSGAYAARMISSSVAVLGITETVPDQMRVALGPALHSVRFHPLFRKATDLHADGARKALLECAQDAEEEGATAILFACTGFSTIHLKSYFDSRLTIPSIDLVQAQAIAYTLLAVEG</sequence>
<comment type="caution">
    <text evidence="1">The sequence shown here is derived from an EMBL/GenBank/DDBJ whole genome shotgun (WGS) entry which is preliminary data.</text>
</comment>